<dbReference type="SUPFAM" id="SSF56672">
    <property type="entry name" value="DNA/RNA polymerases"/>
    <property type="match status" value="1"/>
</dbReference>
<name>A0AAV4T362_9ARAC</name>
<dbReference type="PROSITE" id="PS50878">
    <property type="entry name" value="RT_POL"/>
    <property type="match status" value="1"/>
</dbReference>
<comment type="caution">
    <text evidence="2">The sequence shown here is derived from an EMBL/GenBank/DDBJ whole genome shotgun (WGS) entry which is preliminary data.</text>
</comment>
<dbReference type="EMBL" id="BPLQ01008855">
    <property type="protein sequence ID" value="GIY39921.1"/>
    <property type="molecule type" value="Genomic_DNA"/>
</dbReference>
<evidence type="ECO:0000313" key="2">
    <source>
        <dbReference type="EMBL" id="GIY39921.1"/>
    </source>
</evidence>
<protein>
    <submittedName>
        <fullName evidence="2">Retrovirus-related Pol polyprotein from type-1 retrotransposable element R2</fullName>
    </submittedName>
</protein>
<dbReference type="InterPro" id="IPR000477">
    <property type="entry name" value="RT_dom"/>
</dbReference>
<evidence type="ECO:0000313" key="3">
    <source>
        <dbReference type="Proteomes" id="UP001054837"/>
    </source>
</evidence>
<gene>
    <name evidence="2" type="ORF">CDAR_188311</name>
</gene>
<dbReference type="CDD" id="cd01650">
    <property type="entry name" value="RT_nLTR_like"/>
    <property type="match status" value="1"/>
</dbReference>
<dbReference type="Pfam" id="PF00078">
    <property type="entry name" value="RVT_1"/>
    <property type="match status" value="1"/>
</dbReference>
<feature type="domain" description="Reverse transcriptase" evidence="1">
    <location>
        <begin position="203"/>
        <end position="474"/>
    </location>
</feature>
<dbReference type="Proteomes" id="UP001054837">
    <property type="component" value="Unassembled WGS sequence"/>
</dbReference>
<dbReference type="PANTHER" id="PTHR19446">
    <property type="entry name" value="REVERSE TRANSCRIPTASES"/>
    <property type="match status" value="1"/>
</dbReference>
<dbReference type="InterPro" id="IPR043502">
    <property type="entry name" value="DNA/RNA_pol_sf"/>
</dbReference>
<sequence>MVCISEASQLLAPPIEAVPVVEMASQVSDHADEPLFHFAQIFKDILSCDPSQDCAALLSEAYSQLVVEAANIVLPNVPAPTSTAASVSFNIDDPKQCQRLYRRNRRRAIREIQKVSGERCSLPSSIVGQFFSALWRPATSDPHFYQAVSSDREEVLNLPLSVAEVMTAFKSCESTAPGPDRITYNHWRSLDPRAAVLTQLFNCCVQLRFFPEEWKKSTTILLPKSGDPSSLANWRPIALGNTASKLFMKCLTARLQNWCQRYDVLSPCQKGFTPFDGVLEHNFVLQRRIEKARSAKSHLCIAFLDLSNAFGSLPHNAIRDCLAALGVGDTFMKLVLDAYTNCSTTILTNNSRTDPVLINCGVKQGCPLSGLLFNLCIDPVLRAIQGDASEHRILAFADDLVLLADSQHHLQDSIDTVHDLLQRISLRLNPAKCKTLHICAGVPAGVRNTSFSVQDTPIPAMANFDSTRFLGKPVGFNACPDYTTINNMCELGMNILCSSLAPWQRIDALKAFFFPATQFSMRTGQFKKTEWEQVDRMLRKEIKSTLSIPDGSANEYIYGHRKHGCIGIPIAAEESDLNLIDTAFKLLTSKDEFVQQLAVSTSSEQCARGSTQNHRMPILAIS</sequence>
<accession>A0AAV4T362</accession>
<proteinExistence type="predicted"/>
<dbReference type="Gene3D" id="3.30.70.270">
    <property type="match status" value="1"/>
</dbReference>
<keyword evidence="3" id="KW-1185">Reference proteome</keyword>
<dbReference type="GO" id="GO:0071897">
    <property type="term" value="P:DNA biosynthetic process"/>
    <property type="evidence" value="ECO:0007669"/>
    <property type="project" value="UniProtKB-ARBA"/>
</dbReference>
<organism evidence="2 3">
    <name type="scientific">Caerostris darwini</name>
    <dbReference type="NCBI Taxonomy" id="1538125"/>
    <lineage>
        <taxon>Eukaryota</taxon>
        <taxon>Metazoa</taxon>
        <taxon>Ecdysozoa</taxon>
        <taxon>Arthropoda</taxon>
        <taxon>Chelicerata</taxon>
        <taxon>Arachnida</taxon>
        <taxon>Araneae</taxon>
        <taxon>Araneomorphae</taxon>
        <taxon>Entelegynae</taxon>
        <taxon>Araneoidea</taxon>
        <taxon>Araneidae</taxon>
        <taxon>Caerostris</taxon>
    </lineage>
</organism>
<reference evidence="2 3" key="1">
    <citation type="submission" date="2021-06" db="EMBL/GenBank/DDBJ databases">
        <title>Caerostris darwini draft genome.</title>
        <authorList>
            <person name="Kono N."/>
            <person name="Arakawa K."/>
        </authorList>
    </citation>
    <scope>NUCLEOTIDE SEQUENCE [LARGE SCALE GENOMIC DNA]</scope>
</reference>
<dbReference type="InterPro" id="IPR043128">
    <property type="entry name" value="Rev_trsase/Diguanyl_cyclase"/>
</dbReference>
<evidence type="ECO:0000259" key="1">
    <source>
        <dbReference type="PROSITE" id="PS50878"/>
    </source>
</evidence>
<dbReference type="AlphaFoldDB" id="A0AAV4T362"/>